<dbReference type="PANTHER" id="PTHR33620">
    <property type="entry name" value="UREASE ACCESSORY PROTEIN F"/>
    <property type="match status" value="1"/>
</dbReference>
<accession>A0ABS5THZ8</accession>
<reference evidence="4 5" key="1">
    <citation type="submission" date="2021-05" db="EMBL/GenBank/DDBJ databases">
        <title>Kineosporia and Streptomyces sp. nov. two new marine actinobacteria isolated from Coral.</title>
        <authorList>
            <person name="Buangrab K."/>
            <person name="Sutthacheep M."/>
            <person name="Yeemin T."/>
            <person name="Harunari E."/>
            <person name="Igarashi Y."/>
            <person name="Kanchanasin P."/>
            <person name="Tanasupawat S."/>
            <person name="Phongsopitanun W."/>
        </authorList>
    </citation>
    <scope>NUCLEOTIDE SEQUENCE [LARGE SCALE GENOMIC DNA]</scope>
    <source>
        <strain evidence="4 5">J2-2</strain>
    </source>
</reference>
<dbReference type="InterPro" id="IPR002639">
    <property type="entry name" value="UreF"/>
</dbReference>
<evidence type="ECO:0000313" key="5">
    <source>
        <dbReference type="Proteomes" id="UP001197247"/>
    </source>
</evidence>
<evidence type="ECO:0000256" key="1">
    <source>
        <dbReference type="ARBA" id="ARBA00022988"/>
    </source>
</evidence>
<keyword evidence="1 3" id="KW-0996">Nickel insertion</keyword>
<comment type="similarity">
    <text evidence="3">Belongs to the UreF family.</text>
</comment>
<gene>
    <name evidence="3" type="primary">ureF</name>
    <name evidence="4" type="ORF">KIH74_17305</name>
</gene>
<proteinExistence type="inferred from homology"/>
<comment type="function">
    <text evidence="3">Required for maturation of urease via the functional incorporation of the urease nickel metallocenter.</text>
</comment>
<keyword evidence="3" id="KW-0963">Cytoplasm</keyword>
<evidence type="ECO:0000256" key="3">
    <source>
        <dbReference type="HAMAP-Rule" id="MF_01385"/>
    </source>
</evidence>
<evidence type="ECO:0000313" key="4">
    <source>
        <dbReference type="EMBL" id="MBT0770705.1"/>
    </source>
</evidence>
<comment type="caution">
    <text evidence="4">The sequence shown here is derived from an EMBL/GenBank/DDBJ whole genome shotgun (WGS) entry which is preliminary data.</text>
</comment>
<keyword evidence="5" id="KW-1185">Reference proteome</keyword>
<dbReference type="PANTHER" id="PTHR33620:SF1">
    <property type="entry name" value="UREASE ACCESSORY PROTEIN F"/>
    <property type="match status" value="1"/>
</dbReference>
<protein>
    <recommendedName>
        <fullName evidence="3">Urease accessory protein UreF</fullName>
    </recommendedName>
</protein>
<dbReference type="Proteomes" id="UP001197247">
    <property type="component" value="Unassembled WGS sequence"/>
</dbReference>
<dbReference type="HAMAP" id="MF_01385">
    <property type="entry name" value="UreF"/>
    <property type="match status" value="1"/>
</dbReference>
<dbReference type="Pfam" id="PF01730">
    <property type="entry name" value="UreF"/>
    <property type="match status" value="1"/>
</dbReference>
<dbReference type="RefSeq" id="WP_214156985.1">
    <property type="nucleotide sequence ID" value="NZ_JAHBAY010000006.1"/>
</dbReference>
<comment type="subcellular location">
    <subcellularLocation>
        <location evidence="3">Cytoplasm</location>
    </subcellularLocation>
</comment>
<keyword evidence="2 3" id="KW-0143">Chaperone</keyword>
<dbReference type="InterPro" id="IPR038277">
    <property type="entry name" value="UreF_sf"/>
</dbReference>
<evidence type="ECO:0000256" key="2">
    <source>
        <dbReference type="ARBA" id="ARBA00023186"/>
    </source>
</evidence>
<comment type="subunit">
    <text evidence="3">UreD, UreF and UreG form a complex that acts as a GTP-hydrolysis-dependent molecular chaperone, activating the urease apoprotein by helping to assemble the nickel containing metallocenter of UreC. The UreE protein probably delivers the nickel.</text>
</comment>
<dbReference type="Gene3D" id="1.10.4190.10">
    <property type="entry name" value="Urease accessory protein UreF"/>
    <property type="match status" value="1"/>
</dbReference>
<dbReference type="EMBL" id="JAHBAY010000006">
    <property type="protein sequence ID" value="MBT0770705.1"/>
    <property type="molecule type" value="Genomic_DNA"/>
</dbReference>
<name>A0ABS5THZ8_9ACTN</name>
<sequence length="228" mass="23435">MLVPATATLLALADQRLPSGGHVHSGGVEQAISDGLITEVRGLERFLERRLRTTGLVTAGLAAAAARCGATPDAPHRIRLLDAEADARTPSPAQRTASRAQGRGLLRTAKAAWAAPSTSLSWTDLGARPHHPIVLGCAGAAGGVSAEGAALAAAYLSVSAPSTAAQRLLALDPVAVAAVTVRLGPAIEEIAALAVHHSDFEDLPDDSDPLLDLLAERHAAREERLFAS</sequence>
<organism evidence="4 5">
    <name type="scientific">Kineosporia corallincola</name>
    <dbReference type="NCBI Taxonomy" id="2835133"/>
    <lineage>
        <taxon>Bacteria</taxon>
        <taxon>Bacillati</taxon>
        <taxon>Actinomycetota</taxon>
        <taxon>Actinomycetes</taxon>
        <taxon>Kineosporiales</taxon>
        <taxon>Kineosporiaceae</taxon>
        <taxon>Kineosporia</taxon>
    </lineage>
</organism>
<dbReference type="PIRSF" id="PIRSF009467">
    <property type="entry name" value="Ureas_acces_UreF"/>
    <property type="match status" value="1"/>
</dbReference>